<dbReference type="InterPro" id="IPR051948">
    <property type="entry name" value="Hsp70_co-chaperone_J-domain"/>
</dbReference>
<dbReference type="GO" id="GO:0051087">
    <property type="term" value="F:protein-folding chaperone binding"/>
    <property type="evidence" value="ECO:0007669"/>
    <property type="project" value="TreeGrafter"/>
</dbReference>
<feature type="domain" description="J" evidence="3">
    <location>
        <begin position="6"/>
        <end position="61"/>
    </location>
</feature>
<feature type="compositionally biased region" description="Pro residues" evidence="2">
    <location>
        <begin position="122"/>
        <end position="132"/>
    </location>
</feature>
<accession>A0AAN7T4V4</accession>
<dbReference type="PANTHER" id="PTHR44360">
    <property type="entry name" value="DNAJ HOMOLOG SUBFAMILY B MEMBER 9"/>
    <property type="match status" value="1"/>
</dbReference>
<dbReference type="EMBL" id="JAVRRJ010000002">
    <property type="protein sequence ID" value="KAK5088944.1"/>
    <property type="molecule type" value="Genomic_DNA"/>
</dbReference>
<feature type="region of interest" description="Disordered" evidence="2">
    <location>
        <begin position="110"/>
        <end position="264"/>
    </location>
</feature>
<feature type="compositionally biased region" description="Acidic residues" evidence="2">
    <location>
        <begin position="158"/>
        <end position="174"/>
    </location>
</feature>
<feature type="compositionally biased region" description="Polar residues" evidence="2">
    <location>
        <begin position="224"/>
        <end position="251"/>
    </location>
</feature>
<dbReference type="GO" id="GO:0036503">
    <property type="term" value="P:ERAD pathway"/>
    <property type="evidence" value="ECO:0007669"/>
    <property type="project" value="TreeGrafter"/>
</dbReference>
<sequence>MSTLLDPYQVLGVQYGTPKIQIKKVYRELALKFHPDKAGPASTMRFQQIQDAWERVANGYIPPKPAPPPSWFPQPEATPDPPYPGWESGRTYHEWFTSAEVRTEEYYRQKFREEGRPFNVPQDPPKPPPRPQRPADTQPQWHQRKRNKKKCPFKFEFDESENENESGSDSEGEGDGMPHGNYSWFWSKGRRTKTSHGSGSDTGHVPRYSTFSDSQPEDEKKTWESTGSSEQAGSRSADTWSQNSHGQNVNTKTEEQDLWDVEDL</sequence>
<dbReference type="PRINTS" id="PR00625">
    <property type="entry name" value="JDOMAIN"/>
</dbReference>
<feature type="compositionally biased region" description="Basic residues" evidence="2">
    <location>
        <begin position="142"/>
        <end position="152"/>
    </location>
</feature>
<evidence type="ECO:0000313" key="4">
    <source>
        <dbReference type="EMBL" id="KAK5088944.1"/>
    </source>
</evidence>
<dbReference type="PROSITE" id="PS50076">
    <property type="entry name" value="DNAJ_2"/>
    <property type="match status" value="1"/>
</dbReference>
<dbReference type="PANTHER" id="PTHR44360:SF1">
    <property type="entry name" value="DNAJ HOMOLOG SUBFAMILY B MEMBER 9"/>
    <property type="match status" value="1"/>
</dbReference>
<dbReference type="AlphaFoldDB" id="A0AAN7T4V4"/>
<evidence type="ECO:0000313" key="5">
    <source>
        <dbReference type="Proteomes" id="UP001309876"/>
    </source>
</evidence>
<evidence type="ECO:0000256" key="2">
    <source>
        <dbReference type="SAM" id="MobiDB-lite"/>
    </source>
</evidence>
<dbReference type="CDD" id="cd06257">
    <property type="entry name" value="DnaJ"/>
    <property type="match status" value="1"/>
</dbReference>
<dbReference type="Gene3D" id="1.10.287.110">
    <property type="entry name" value="DnaJ domain"/>
    <property type="match status" value="1"/>
</dbReference>
<dbReference type="InterPro" id="IPR001623">
    <property type="entry name" value="DnaJ_domain"/>
</dbReference>
<dbReference type="GO" id="GO:0051787">
    <property type="term" value="F:misfolded protein binding"/>
    <property type="evidence" value="ECO:0007669"/>
    <property type="project" value="TreeGrafter"/>
</dbReference>
<dbReference type="Pfam" id="PF00226">
    <property type="entry name" value="DnaJ"/>
    <property type="match status" value="1"/>
</dbReference>
<keyword evidence="5" id="KW-1185">Reference proteome</keyword>
<dbReference type="GO" id="GO:0005783">
    <property type="term" value="C:endoplasmic reticulum"/>
    <property type="evidence" value="ECO:0007669"/>
    <property type="project" value="TreeGrafter"/>
</dbReference>
<name>A0AAN7T4V4_9EURO</name>
<comment type="caution">
    <text evidence="4">The sequence shown here is derived from an EMBL/GenBank/DDBJ whole genome shotgun (WGS) entry which is preliminary data.</text>
</comment>
<organism evidence="4 5">
    <name type="scientific">Lithohypha guttulata</name>
    <dbReference type="NCBI Taxonomy" id="1690604"/>
    <lineage>
        <taxon>Eukaryota</taxon>
        <taxon>Fungi</taxon>
        <taxon>Dikarya</taxon>
        <taxon>Ascomycota</taxon>
        <taxon>Pezizomycotina</taxon>
        <taxon>Eurotiomycetes</taxon>
        <taxon>Chaetothyriomycetidae</taxon>
        <taxon>Chaetothyriales</taxon>
        <taxon>Trichomeriaceae</taxon>
        <taxon>Lithohypha</taxon>
    </lineage>
</organism>
<dbReference type="InterPro" id="IPR036869">
    <property type="entry name" value="J_dom_sf"/>
</dbReference>
<dbReference type="SMART" id="SM00271">
    <property type="entry name" value="DnaJ"/>
    <property type="match status" value="1"/>
</dbReference>
<proteinExistence type="predicted"/>
<keyword evidence="1" id="KW-0143">Chaperone</keyword>
<feature type="region of interest" description="Disordered" evidence="2">
    <location>
        <begin position="64"/>
        <end position="84"/>
    </location>
</feature>
<evidence type="ECO:0000256" key="1">
    <source>
        <dbReference type="ARBA" id="ARBA00023186"/>
    </source>
</evidence>
<dbReference type="SUPFAM" id="SSF46565">
    <property type="entry name" value="Chaperone J-domain"/>
    <property type="match status" value="1"/>
</dbReference>
<dbReference type="Proteomes" id="UP001309876">
    <property type="component" value="Unassembled WGS sequence"/>
</dbReference>
<evidence type="ECO:0000259" key="3">
    <source>
        <dbReference type="PROSITE" id="PS50076"/>
    </source>
</evidence>
<gene>
    <name evidence="4" type="ORF">LTR05_003168</name>
</gene>
<reference evidence="4 5" key="1">
    <citation type="submission" date="2023-08" db="EMBL/GenBank/DDBJ databases">
        <title>Black Yeasts Isolated from many extreme environments.</title>
        <authorList>
            <person name="Coleine C."/>
            <person name="Stajich J.E."/>
            <person name="Selbmann L."/>
        </authorList>
    </citation>
    <scope>NUCLEOTIDE SEQUENCE [LARGE SCALE GENOMIC DNA]</scope>
    <source>
        <strain evidence="4 5">CCFEE 5910</strain>
    </source>
</reference>
<protein>
    <recommendedName>
        <fullName evidence="3">J domain-containing protein</fullName>
    </recommendedName>
</protein>